<dbReference type="GO" id="GO:0000118">
    <property type="term" value="C:histone deacetylase complex"/>
    <property type="evidence" value="ECO:0007669"/>
    <property type="project" value="TreeGrafter"/>
</dbReference>
<dbReference type="AlphaFoldDB" id="A0AA88NDD4"/>
<evidence type="ECO:0000256" key="4">
    <source>
        <dbReference type="ARBA" id="ARBA00022833"/>
    </source>
</evidence>
<feature type="compositionally biased region" description="Polar residues" evidence="10">
    <location>
        <begin position="163"/>
        <end position="179"/>
    </location>
</feature>
<dbReference type="InterPro" id="IPR001005">
    <property type="entry name" value="SANT/Myb"/>
</dbReference>
<evidence type="ECO:0000256" key="2">
    <source>
        <dbReference type="ARBA" id="ARBA00022723"/>
    </source>
</evidence>
<dbReference type="InterPro" id="IPR051066">
    <property type="entry name" value="Trans_reg/Corepressor"/>
</dbReference>
<organism evidence="14 15">
    <name type="scientific">Channa striata</name>
    <name type="common">Snakehead murrel</name>
    <name type="synonym">Ophicephalus striatus</name>
    <dbReference type="NCBI Taxonomy" id="64152"/>
    <lineage>
        <taxon>Eukaryota</taxon>
        <taxon>Metazoa</taxon>
        <taxon>Chordata</taxon>
        <taxon>Craniata</taxon>
        <taxon>Vertebrata</taxon>
        <taxon>Euteleostomi</taxon>
        <taxon>Actinopterygii</taxon>
        <taxon>Neopterygii</taxon>
        <taxon>Teleostei</taxon>
        <taxon>Neoteleostei</taxon>
        <taxon>Acanthomorphata</taxon>
        <taxon>Anabantaria</taxon>
        <taxon>Anabantiformes</taxon>
        <taxon>Channoidei</taxon>
        <taxon>Channidae</taxon>
        <taxon>Channa</taxon>
    </lineage>
</organism>
<keyword evidence="5" id="KW-0805">Transcription regulation</keyword>
<dbReference type="InterPro" id="IPR036236">
    <property type="entry name" value="Znf_C2H2_sf"/>
</dbReference>
<dbReference type="SMART" id="SM01189">
    <property type="entry name" value="ELM2"/>
    <property type="match status" value="1"/>
</dbReference>
<evidence type="ECO:0000256" key="8">
    <source>
        <dbReference type="ARBA" id="ARBA00023242"/>
    </source>
</evidence>
<evidence type="ECO:0000259" key="13">
    <source>
        <dbReference type="PROSITE" id="PS51293"/>
    </source>
</evidence>
<evidence type="ECO:0000313" key="14">
    <source>
        <dbReference type="EMBL" id="KAK2857158.1"/>
    </source>
</evidence>
<dbReference type="PROSITE" id="PS00028">
    <property type="entry name" value="ZINC_FINGER_C2H2_1"/>
    <property type="match status" value="1"/>
</dbReference>
<evidence type="ECO:0008006" key="16">
    <source>
        <dbReference type="Google" id="ProtNLM"/>
    </source>
</evidence>
<dbReference type="FunFam" id="1.10.10.60:FF:000012">
    <property type="entry name" value="Metastasis-associated 1 family, member 3"/>
    <property type="match status" value="1"/>
</dbReference>
<dbReference type="SUPFAM" id="SSF57667">
    <property type="entry name" value="beta-beta-alpha zinc fingers"/>
    <property type="match status" value="1"/>
</dbReference>
<keyword evidence="15" id="KW-1185">Reference proteome</keyword>
<keyword evidence="8" id="KW-0539">Nucleus</keyword>
<comment type="caution">
    <text evidence="14">The sequence shown here is derived from an EMBL/GenBank/DDBJ whole genome shotgun (WGS) entry which is preliminary data.</text>
</comment>
<dbReference type="Proteomes" id="UP001187415">
    <property type="component" value="Unassembled WGS sequence"/>
</dbReference>
<keyword evidence="7" id="KW-0804">Transcription</keyword>
<evidence type="ECO:0000259" key="12">
    <source>
        <dbReference type="PROSITE" id="PS51156"/>
    </source>
</evidence>
<evidence type="ECO:0000256" key="7">
    <source>
        <dbReference type="ARBA" id="ARBA00023163"/>
    </source>
</evidence>
<feature type="compositionally biased region" description="Polar residues" evidence="10">
    <location>
        <begin position="80"/>
        <end position="93"/>
    </location>
</feature>
<comment type="subcellular location">
    <subcellularLocation>
        <location evidence="1">Nucleus</location>
    </subcellularLocation>
</comment>
<dbReference type="EMBL" id="JAUPFM010000003">
    <property type="protein sequence ID" value="KAK2857158.1"/>
    <property type="molecule type" value="Genomic_DNA"/>
</dbReference>
<evidence type="ECO:0000256" key="10">
    <source>
        <dbReference type="SAM" id="MobiDB-lite"/>
    </source>
</evidence>
<feature type="compositionally biased region" description="Low complexity" evidence="10">
    <location>
        <begin position="8"/>
        <end position="22"/>
    </location>
</feature>
<evidence type="ECO:0000256" key="3">
    <source>
        <dbReference type="ARBA" id="ARBA00022771"/>
    </source>
</evidence>
<dbReference type="Gene3D" id="1.10.10.60">
    <property type="entry name" value="Homeodomain-like"/>
    <property type="match status" value="1"/>
</dbReference>
<feature type="compositionally biased region" description="Polar residues" evidence="10">
    <location>
        <begin position="110"/>
        <end position="156"/>
    </location>
</feature>
<feature type="domain" description="SANT" evidence="13">
    <location>
        <begin position="752"/>
        <end position="798"/>
    </location>
</feature>
<proteinExistence type="predicted"/>
<dbReference type="PROSITE" id="PS51293">
    <property type="entry name" value="SANT"/>
    <property type="match status" value="1"/>
</dbReference>
<dbReference type="InterPro" id="IPR000949">
    <property type="entry name" value="ELM2_dom"/>
</dbReference>
<dbReference type="SUPFAM" id="SSF46689">
    <property type="entry name" value="Homeodomain-like"/>
    <property type="match status" value="1"/>
</dbReference>
<feature type="domain" description="ELM2" evidence="12">
    <location>
        <begin position="652"/>
        <end position="743"/>
    </location>
</feature>
<dbReference type="SMART" id="SM00355">
    <property type="entry name" value="ZnF_C2H2"/>
    <property type="match status" value="1"/>
</dbReference>
<dbReference type="Pfam" id="PF00249">
    <property type="entry name" value="Myb_DNA-binding"/>
    <property type="match status" value="1"/>
</dbReference>
<keyword evidence="4" id="KW-0862">Zinc</keyword>
<protein>
    <recommendedName>
        <fullName evidence="16">Transcriptional-regulating factor 1-like</fullName>
    </recommendedName>
</protein>
<name>A0AA88NDD4_CHASR</name>
<dbReference type="Pfam" id="PF01448">
    <property type="entry name" value="ELM2"/>
    <property type="match status" value="1"/>
</dbReference>
<gene>
    <name evidence="14" type="ORF">Q5P01_005893</name>
</gene>
<dbReference type="GO" id="GO:0003714">
    <property type="term" value="F:transcription corepressor activity"/>
    <property type="evidence" value="ECO:0007669"/>
    <property type="project" value="TreeGrafter"/>
</dbReference>
<sequence length="826" mass="89183">MSDPWLFSSSSHPSIVHHSSLSEPPAVVSSPAALTSPSSFQPHGNHHHTKVTSKNLPEPLVASPLVSHPQETSPHLPHLQVSSPHLHSPQVTSPGFHHAQVSPSHLAHCQVTSPHISHSQSQIPSYHLASPQTTSPHLPLQNVTSPHFVQQPQVTSPHVVAQPQMTSPHQNHFSSPNQNHGLDNSNWSRSEQSSEMSCLLNSYTYSYQIQSTAHLDLNLQNQSQSQINTGVTHQLENRLAYNSNTFPDGGVYGQGGTPGPVENTFENNYSLDPGLAALQCSQLNSMSGGATLGKWSSIDFSSSSAEDFSNNQFFPDSFHDNNASQSFCSPTTPGPSPHYPQTPTISSPGPQMHPRKERLSFSTPASTQLNINKPPSCCLHESSSYPVTPDPGQHHPNETSTCLLPSQTEPIQDQSCFSPQGKGQDASSAAHAPVVPAGLKWKEESGGRGRRRGAGRGGGDCQPSWTRIKPPSHENASGASGCRLQCTVCKRDFRSLPALNGHMRSHSGARAATCLKKGDDSSSHIPPSSALVMPVSVPVQSRGAAKACRTTQRRCSRLPPATAGAVLYQSLMHPKQEGAVTGGSKGEDGDAFIDDEQSHYTPPPMLCPLRAGTGLYCSLTTKSQQRVQLHNTHNGVNEPVAIETLTTGINKPRINVGPAFQAQIPPLRDHKCVHSDSHNALLQWSPWDELEHPVNQKRVEAVMKMTGSSVIPGGGVSPEYALHILSESRGDFLRTVEKLLSTPESSVDHAGWSAAERRLLVKSLQLHRKDFSRIQKAVQTKSLSQCVEFYYLWKKKLSLSAKTLTALTITLPKANGQSSSQSRGAS</sequence>
<dbReference type="InterPro" id="IPR017884">
    <property type="entry name" value="SANT_dom"/>
</dbReference>
<feature type="compositionally biased region" description="Polar residues" evidence="10">
    <location>
        <begin position="321"/>
        <end position="331"/>
    </location>
</feature>
<keyword evidence="2" id="KW-0479">Metal-binding</keyword>
<dbReference type="GO" id="GO:0003677">
    <property type="term" value="F:DNA binding"/>
    <property type="evidence" value="ECO:0007669"/>
    <property type="project" value="UniProtKB-KW"/>
</dbReference>
<dbReference type="InterPro" id="IPR013087">
    <property type="entry name" value="Znf_C2H2_type"/>
</dbReference>
<dbReference type="PROSITE" id="PS50157">
    <property type="entry name" value="ZINC_FINGER_C2H2_2"/>
    <property type="match status" value="1"/>
</dbReference>
<evidence type="ECO:0000313" key="15">
    <source>
        <dbReference type="Proteomes" id="UP001187415"/>
    </source>
</evidence>
<feature type="region of interest" description="Disordered" evidence="10">
    <location>
        <begin position="1"/>
        <end position="179"/>
    </location>
</feature>
<feature type="domain" description="C2H2-type" evidence="11">
    <location>
        <begin position="484"/>
        <end position="511"/>
    </location>
</feature>
<evidence type="ECO:0000256" key="1">
    <source>
        <dbReference type="ARBA" id="ARBA00004123"/>
    </source>
</evidence>
<evidence type="ECO:0000256" key="5">
    <source>
        <dbReference type="ARBA" id="ARBA00023015"/>
    </source>
</evidence>
<dbReference type="InterPro" id="IPR009057">
    <property type="entry name" value="Homeodomain-like_sf"/>
</dbReference>
<dbReference type="PANTHER" id="PTHR16089:SF19">
    <property type="entry name" value="TRANSCRIPTIONAL-REGULATING FACTOR 1"/>
    <property type="match status" value="1"/>
</dbReference>
<accession>A0AA88NDD4</accession>
<dbReference type="PANTHER" id="PTHR16089">
    <property type="entry name" value="REST COREPRESSOR COREST PROTEIN-RELATED"/>
    <property type="match status" value="1"/>
</dbReference>
<keyword evidence="6" id="KW-0238">DNA-binding</keyword>
<evidence type="ECO:0000256" key="6">
    <source>
        <dbReference type="ARBA" id="ARBA00023125"/>
    </source>
</evidence>
<feature type="region of interest" description="Disordered" evidence="10">
    <location>
        <begin position="442"/>
        <end position="476"/>
    </location>
</feature>
<dbReference type="GO" id="GO:0005667">
    <property type="term" value="C:transcription regulator complex"/>
    <property type="evidence" value="ECO:0007669"/>
    <property type="project" value="TreeGrafter"/>
</dbReference>
<evidence type="ECO:0000259" key="11">
    <source>
        <dbReference type="PROSITE" id="PS50157"/>
    </source>
</evidence>
<dbReference type="GO" id="GO:0008270">
    <property type="term" value="F:zinc ion binding"/>
    <property type="evidence" value="ECO:0007669"/>
    <property type="project" value="UniProtKB-KW"/>
</dbReference>
<dbReference type="PROSITE" id="PS51156">
    <property type="entry name" value="ELM2"/>
    <property type="match status" value="1"/>
</dbReference>
<dbReference type="GO" id="GO:0006357">
    <property type="term" value="P:regulation of transcription by RNA polymerase II"/>
    <property type="evidence" value="ECO:0007669"/>
    <property type="project" value="TreeGrafter"/>
</dbReference>
<evidence type="ECO:0000256" key="9">
    <source>
        <dbReference type="PROSITE-ProRule" id="PRU00042"/>
    </source>
</evidence>
<feature type="region of interest" description="Disordered" evidence="10">
    <location>
        <begin position="321"/>
        <end position="368"/>
    </location>
</feature>
<reference evidence="14" key="1">
    <citation type="submission" date="2023-07" db="EMBL/GenBank/DDBJ databases">
        <title>Chromosome-level Genome Assembly of Striped Snakehead (Channa striata).</title>
        <authorList>
            <person name="Liu H."/>
        </authorList>
    </citation>
    <scope>NUCLEOTIDE SEQUENCE</scope>
    <source>
        <strain evidence="14">Gz</strain>
        <tissue evidence="14">Muscle</tissue>
    </source>
</reference>
<keyword evidence="3 9" id="KW-0863">Zinc-finger</keyword>
<feature type="compositionally biased region" description="Polar residues" evidence="10">
    <location>
        <begin position="32"/>
        <end position="42"/>
    </location>
</feature>
<dbReference type="Pfam" id="PF13912">
    <property type="entry name" value="zf-C2H2_6"/>
    <property type="match status" value="1"/>
</dbReference>
<dbReference type="SMART" id="SM00717">
    <property type="entry name" value="SANT"/>
    <property type="match status" value="1"/>
</dbReference>